<reference evidence="5" key="1">
    <citation type="submission" date="2021-04" db="EMBL/GenBank/DDBJ databases">
        <title>Isolation and polyphasic classification of algal microorganism.</title>
        <authorList>
            <person name="Wang S."/>
        </authorList>
    </citation>
    <scope>NUCLEOTIDE SEQUENCE</scope>
    <source>
        <strain evidence="5">720a</strain>
    </source>
</reference>
<keyword evidence="2 3" id="KW-0238">DNA-binding</keyword>
<dbReference type="NCBIfam" id="NF037937">
    <property type="entry name" value="septum_RefZ"/>
    <property type="match status" value="1"/>
</dbReference>
<dbReference type="Gene3D" id="1.10.357.10">
    <property type="entry name" value="Tetracycline Repressor, domain 2"/>
    <property type="match status" value="1"/>
</dbReference>
<dbReference type="PRINTS" id="PR00455">
    <property type="entry name" value="HTHTETR"/>
</dbReference>
<dbReference type="PANTHER" id="PTHR43479:SF11">
    <property type="entry name" value="ACREF_ENVCD OPERON REPRESSOR-RELATED"/>
    <property type="match status" value="1"/>
</dbReference>
<dbReference type="GO" id="GO:0003677">
    <property type="term" value="F:DNA binding"/>
    <property type="evidence" value="ECO:0007669"/>
    <property type="project" value="UniProtKB-UniRule"/>
</dbReference>
<dbReference type="AlphaFoldDB" id="A0A941DU96"/>
<keyword evidence="6" id="KW-1185">Reference proteome</keyword>
<keyword evidence="1" id="KW-0678">Repressor</keyword>
<gene>
    <name evidence="5" type="primary">refZ</name>
    <name evidence="5" type="ORF">KCX74_07285</name>
</gene>
<organism evidence="5 6">
    <name type="scientific">Virgibacillus salarius</name>
    <dbReference type="NCBI Taxonomy" id="447199"/>
    <lineage>
        <taxon>Bacteria</taxon>
        <taxon>Bacillati</taxon>
        <taxon>Bacillota</taxon>
        <taxon>Bacilli</taxon>
        <taxon>Bacillales</taxon>
        <taxon>Bacillaceae</taxon>
        <taxon>Virgibacillus</taxon>
    </lineage>
</organism>
<evidence type="ECO:0000259" key="4">
    <source>
        <dbReference type="PROSITE" id="PS50977"/>
    </source>
</evidence>
<dbReference type="SUPFAM" id="SSF46689">
    <property type="entry name" value="Homeodomain-like"/>
    <property type="match status" value="1"/>
</dbReference>
<evidence type="ECO:0000256" key="2">
    <source>
        <dbReference type="ARBA" id="ARBA00023125"/>
    </source>
</evidence>
<dbReference type="PROSITE" id="PS50977">
    <property type="entry name" value="HTH_TETR_2"/>
    <property type="match status" value="1"/>
</dbReference>
<dbReference type="InterPro" id="IPR001647">
    <property type="entry name" value="HTH_TetR"/>
</dbReference>
<evidence type="ECO:0000256" key="1">
    <source>
        <dbReference type="ARBA" id="ARBA00022491"/>
    </source>
</evidence>
<dbReference type="EMBL" id="JAGSOT010000016">
    <property type="protein sequence ID" value="MBR7795846.1"/>
    <property type="molecule type" value="Genomic_DNA"/>
</dbReference>
<dbReference type="RefSeq" id="WP_121605488.1">
    <property type="nucleotide sequence ID" value="NZ_CP115959.1"/>
</dbReference>
<dbReference type="PANTHER" id="PTHR43479">
    <property type="entry name" value="ACREF/ENVCD OPERON REPRESSOR-RELATED"/>
    <property type="match status" value="1"/>
</dbReference>
<sequence length="213" mass="24947">MKTNLSKQKVIEAASALFFQKGFHGTSVRDIAEKANVNVSLISYYFKGKQGLLEYAVTDYYEKYLDTMEEALEHYQDLHALDQLKELIFIIIQYKQSNHQFSCFIHRELSLDSVFVREMAVTYLAKENYFISRAFFSVLDKQHSSINDRNYLLMQLKGMLITPYIMHNEWKNHIIGDGSHDLFVTNYVKTIHRWLDFLVEVSGEKIAEDAHGR</sequence>
<dbReference type="InterPro" id="IPR050624">
    <property type="entry name" value="HTH-type_Tx_Regulator"/>
</dbReference>
<feature type="domain" description="HTH tetR-type" evidence="4">
    <location>
        <begin position="4"/>
        <end position="64"/>
    </location>
</feature>
<dbReference type="Pfam" id="PF00440">
    <property type="entry name" value="TetR_N"/>
    <property type="match status" value="1"/>
</dbReference>
<dbReference type="InterPro" id="IPR009057">
    <property type="entry name" value="Homeodomain-like_sf"/>
</dbReference>
<dbReference type="Proteomes" id="UP000675284">
    <property type="component" value="Unassembled WGS sequence"/>
</dbReference>
<feature type="DNA-binding region" description="H-T-H motif" evidence="3">
    <location>
        <begin position="27"/>
        <end position="46"/>
    </location>
</feature>
<evidence type="ECO:0000313" key="5">
    <source>
        <dbReference type="EMBL" id="MBR7795846.1"/>
    </source>
</evidence>
<protein>
    <submittedName>
        <fullName evidence="5">Forespore capture DNA-binding protein RefZ</fullName>
    </submittedName>
</protein>
<evidence type="ECO:0000313" key="6">
    <source>
        <dbReference type="Proteomes" id="UP000675284"/>
    </source>
</evidence>
<evidence type="ECO:0000256" key="3">
    <source>
        <dbReference type="PROSITE-ProRule" id="PRU00335"/>
    </source>
</evidence>
<comment type="caution">
    <text evidence="5">The sequence shown here is derived from an EMBL/GenBank/DDBJ whole genome shotgun (WGS) entry which is preliminary data.</text>
</comment>
<name>A0A941DU96_9BACI</name>
<proteinExistence type="predicted"/>
<accession>A0A941DU96</accession>